<evidence type="ECO:0000256" key="18">
    <source>
        <dbReference type="PIRSR" id="PIRSR603187-1"/>
    </source>
</evidence>
<dbReference type="GO" id="GO:0008970">
    <property type="term" value="F:phospholipase A1 activity"/>
    <property type="evidence" value="ECO:0007669"/>
    <property type="project" value="UniProtKB-EC"/>
</dbReference>
<comment type="catalytic activity">
    <reaction evidence="1 20">
        <text>a 1,2-diacyl-sn-glycero-3-phosphocholine + H2O = a 2-acyl-sn-glycero-3-phosphocholine + a fatty acid + H(+)</text>
        <dbReference type="Rhea" id="RHEA:18689"/>
        <dbReference type="ChEBI" id="CHEBI:15377"/>
        <dbReference type="ChEBI" id="CHEBI:15378"/>
        <dbReference type="ChEBI" id="CHEBI:28868"/>
        <dbReference type="ChEBI" id="CHEBI:57643"/>
        <dbReference type="ChEBI" id="CHEBI:57875"/>
        <dbReference type="EC" id="3.1.1.32"/>
    </reaction>
</comment>
<proteinExistence type="inferred from homology"/>
<comment type="catalytic activity">
    <reaction evidence="2 20">
        <text>a 1,2-diacyl-sn-glycero-3-phosphocholine + H2O = a 1-acyl-sn-glycero-3-phosphocholine + a fatty acid + H(+)</text>
        <dbReference type="Rhea" id="RHEA:15801"/>
        <dbReference type="ChEBI" id="CHEBI:15377"/>
        <dbReference type="ChEBI" id="CHEBI:15378"/>
        <dbReference type="ChEBI" id="CHEBI:28868"/>
        <dbReference type="ChEBI" id="CHEBI:57643"/>
        <dbReference type="ChEBI" id="CHEBI:58168"/>
        <dbReference type="EC" id="3.1.1.4"/>
    </reaction>
</comment>
<dbReference type="SUPFAM" id="SSF56931">
    <property type="entry name" value="Outer membrane phospholipase A (OMPLA)"/>
    <property type="match status" value="1"/>
</dbReference>
<dbReference type="EC" id="3.1.1.32" evidence="5 20"/>
<reference evidence="21" key="6">
    <citation type="submission" date="2022-05" db="EMBL/GenBank/DDBJ databases">
        <authorList>
            <person name="Alioto T."/>
            <person name="Alioto T."/>
            <person name="Gomez Garrido J."/>
        </authorList>
    </citation>
    <scope>NUCLEOTIDE SEQUENCE</scope>
    <source>
        <strain evidence="21">0</strain>
    </source>
</reference>
<evidence type="ECO:0000256" key="9">
    <source>
        <dbReference type="ARBA" id="ARBA00022692"/>
    </source>
</evidence>
<name>A0A087FR01_KLEVA</name>
<evidence type="ECO:0000256" key="5">
    <source>
        <dbReference type="ARBA" id="ARBA00013179"/>
    </source>
</evidence>
<reference evidence="22" key="5">
    <citation type="journal article" date="2022" name="J. Appl. Microbiol.">
        <title>PCR-based ORF typing of Klebsiella pneumoniae for rapid identification of global clones and transmission events.</title>
        <authorList>
            <person name="Nonogaki R."/>
            <person name="Iijima A."/>
            <person name="Kawamura K."/>
            <person name="Kayama S."/>
            <person name="Sugai M."/>
            <person name="Yagi T."/>
            <person name="Arakawa Y."/>
            <person name="Doi Y."/>
            <person name="Suzuki M."/>
        </authorList>
    </citation>
    <scope>NUCLEOTIDE SEQUENCE</scope>
    <source>
        <strain evidence="22">NUKP-37</strain>
    </source>
</reference>
<feature type="binding site" description="in dimeric form" evidence="19">
    <location>
        <position position="169"/>
    </location>
    <ligand>
        <name>Ca(2+)</name>
        <dbReference type="ChEBI" id="CHEBI:29108"/>
        <label>1</label>
    </ligand>
</feature>
<keyword evidence="10 19" id="KW-0479">Metal-binding</keyword>
<evidence type="ECO:0000313" key="25">
    <source>
        <dbReference type="EMBL" id="PLP44763.1"/>
    </source>
</evidence>
<dbReference type="OMA" id="GAEMNTR"/>
<keyword evidence="9" id="KW-0812">Transmembrane</keyword>
<keyword evidence="14 20" id="KW-0442">Lipid degradation</keyword>
<comment type="subunit">
    <text evidence="4 20">Homodimer; dimerization is reversible, and the dimeric form is the active one.</text>
</comment>
<evidence type="ECO:0000256" key="14">
    <source>
        <dbReference type="ARBA" id="ARBA00022963"/>
    </source>
</evidence>
<dbReference type="NCBIfam" id="NF008031">
    <property type="entry name" value="PRK10763.1"/>
    <property type="match status" value="1"/>
</dbReference>
<reference evidence="28 29" key="1">
    <citation type="submission" date="2017-11" db="EMBL/GenBank/DDBJ databases">
        <authorList>
            <person name="Han C.G."/>
        </authorList>
    </citation>
    <scope>NUCLEOTIDE SEQUENCE [LARGE SCALE GENOMIC DNA]</scope>
    <source>
        <strain evidence="25 29">A5</strain>
        <strain evidence="24 28">A8</strain>
    </source>
</reference>
<dbReference type="Proteomes" id="UP001060507">
    <property type="component" value="Unassembled WGS sequence"/>
</dbReference>
<feature type="binding site" description="in dimeric form" evidence="19">
    <location>
        <position position="164"/>
    </location>
    <ligand>
        <name>Ca(2+)</name>
        <dbReference type="ChEBI" id="CHEBI:29108"/>
        <label>1</label>
    </ligand>
</feature>
<evidence type="ECO:0000256" key="6">
    <source>
        <dbReference type="ARBA" id="ARBA00013278"/>
    </source>
</evidence>
<comment type="similarity">
    <text evidence="3 20">Belongs to the phospholipase A1 family.</text>
</comment>
<dbReference type="EMBL" id="JARTTN020000001">
    <property type="protein sequence ID" value="MEC6059943.1"/>
    <property type="molecule type" value="Genomic_DNA"/>
</dbReference>
<evidence type="ECO:0000313" key="28">
    <source>
        <dbReference type="Proteomes" id="UP000234412"/>
    </source>
</evidence>
<gene>
    <name evidence="23" type="primary">pldA</name>
    <name evidence="21" type="ORF">AN2335V1_5068</name>
    <name evidence="25" type="ORF">CWM98_14830</name>
    <name evidence="24" type="ORF">CWN47_03685</name>
    <name evidence="26" type="ORF">IAP99_25315</name>
    <name evidence="22" type="ORF">NUKP37_47620</name>
    <name evidence="23" type="ORF">QAB22_026025</name>
    <name evidence="27" type="ORF">SAMEA3729809_04565</name>
</gene>
<dbReference type="InterPro" id="IPR003187">
    <property type="entry name" value="PLipase_A1"/>
</dbReference>
<reference evidence="27 30" key="3">
    <citation type="submission" date="2018-08" db="EMBL/GenBank/DDBJ databases">
        <authorList>
            <consortium name="Pathogen Informatics"/>
        </authorList>
    </citation>
    <scope>NUCLEOTIDE SEQUENCE [LARGE SCALE GENOMIC DNA]</scope>
    <source>
        <strain evidence="27 30">EuSCAPE_TR218</strain>
    </source>
</reference>
<feature type="binding site" description="in dimeric form" evidence="19">
    <location>
        <position position="123"/>
    </location>
    <ligand>
        <name>Ca(2+)</name>
        <dbReference type="ChEBI" id="CHEBI:29108"/>
        <label>1</label>
    </ligand>
</feature>
<evidence type="ECO:0000256" key="12">
    <source>
        <dbReference type="ARBA" id="ARBA00022801"/>
    </source>
</evidence>
<evidence type="ECO:0000256" key="13">
    <source>
        <dbReference type="ARBA" id="ARBA00022837"/>
    </source>
</evidence>
<dbReference type="Gene3D" id="2.40.230.10">
    <property type="entry name" value="Phospholipase A1"/>
    <property type="match status" value="1"/>
</dbReference>
<keyword evidence="17 20" id="KW-0998">Cell outer membrane</keyword>
<dbReference type="EMBL" id="CP060807">
    <property type="protein sequence ID" value="QNP24625.1"/>
    <property type="molecule type" value="Genomic_DNA"/>
</dbReference>
<evidence type="ECO:0000313" key="31">
    <source>
        <dbReference type="Proteomes" id="UP000516181"/>
    </source>
</evidence>
<organism evidence="24 28">
    <name type="scientific">Klebsiella variicola</name>
    <dbReference type="NCBI Taxonomy" id="244366"/>
    <lineage>
        <taxon>Bacteria</taxon>
        <taxon>Pseudomonadati</taxon>
        <taxon>Pseudomonadota</taxon>
        <taxon>Gammaproteobacteria</taxon>
        <taxon>Enterobacterales</taxon>
        <taxon>Enterobacteriaceae</taxon>
        <taxon>Klebsiella/Raoultella group</taxon>
        <taxon>Klebsiella</taxon>
        <taxon>Klebsiella pneumoniae complex</taxon>
    </lineage>
</organism>
<comment type="function">
    <text evidence="20">Hydrolysis of phosphatidylcholine with phospholipase A2 (EC 3.1.1.4) and phospholipase A1 (EC 3.1.1.32) activities.</text>
</comment>
<evidence type="ECO:0000256" key="3">
    <source>
        <dbReference type="ARBA" id="ARBA00010525"/>
    </source>
</evidence>
<accession>A0A087FR01</accession>
<dbReference type="GO" id="GO:0005509">
    <property type="term" value="F:calcium ion binding"/>
    <property type="evidence" value="ECO:0007669"/>
    <property type="project" value="TreeGrafter"/>
</dbReference>
<dbReference type="KEGG" id="kpk:A593_11690"/>
<dbReference type="EMBL" id="CAJOXS020000006">
    <property type="protein sequence ID" value="CAH6267800.1"/>
    <property type="molecule type" value="Genomic_DNA"/>
</dbReference>
<dbReference type="PANTHER" id="PTHR40457:SF1">
    <property type="entry name" value="PHOSPHOLIPASE A1"/>
    <property type="match status" value="1"/>
</dbReference>
<evidence type="ECO:0000256" key="7">
    <source>
        <dbReference type="ARBA" id="ARBA00021726"/>
    </source>
</evidence>
<keyword evidence="12 20" id="KW-0378">Hydrolase</keyword>
<reference evidence="28 29" key="2">
    <citation type="submission" date="2018-01" db="EMBL/GenBank/DDBJ databases">
        <title>Genomic study of Klebsiella pneumoniae.</title>
        <authorList>
            <person name="Yang Y."/>
            <person name="Bicalho R."/>
        </authorList>
    </citation>
    <scope>NUCLEOTIDE SEQUENCE [LARGE SCALE GENOMIC DNA]</scope>
    <source>
        <strain evidence="25 29">A5</strain>
        <strain evidence="24 28">A8</strain>
    </source>
</reference>
<evidence type="ECO:0000256" key="8">
    <source>
        <dbReference type="ARBA" id="ARBA00022452"/>
    </source>
</evidence>
<dbReference type="GO" id="GO:0009279">
    <property type="term" value="C:cell outer membrane"/>
    <property type="evidence" value="ECO:0007669"/>
    <property type="project" value="UniProtKB-SubCell"/>
</dbReference>
<evidence type="ECO:0000313" key="23">
    <source>
        <dbReference type="EMBL" id="MEC6059943.1"/>
    </source>
</evidence>
<keyword evidence="32" id="KW-1185">Reference proteome</keyword>
<evidence type="ECO:0000313" key="21">
    <source>
        <dbReference type="EMBL" id="CAH6267800.1"/>
    </source>
</evidence>
<dbReference type="Proteomes" id="UP000234473">
    <property type="component" value="Unassembled WGS sequence"/>
</dbReference>
<keyword evidence="13 19" id="KW-0106">Calcium</keyword>
<evidence type="ECO:0000256" key="1">
    <source>
        <dbReference type="ARBA" id="ARBA00000111"/>
    </source>
</evidence>
<comment type="cofactor">
    <cofactor evidence="20">
        <name>Ca(2+)</name>
        <dbReference type="ChEBI" id="CHEBI:29108"/>
    </cofactor>
    <text evidence="20">Binds 1 Ca(2+) ion per monomer. In the dimeric form the Ca(2+) is bound by different amino acids with binding of each Ca(2+) shared with ligands coming from each monomer. The Ca(2+) ion may have a role in catalysis.</text>
</comment>
<evidence type="ECO:0000313" key="32">
    <source>
        <dbReference type="Proteomes" id="UP000789617"/>
    </source>
</evidence>
<dbReference type="KEGG" id="kvd:KR75_09115"/>
<evidence type="ECO:0000256" key="20">
    <source>
        <dbReference type="RuleBase" id="RU366027"/>
    </source>
</evidence>
<evidence type="ECO:0000256" key="19">
    <source>
        <dbReference type="PIRSR" id="PIRSR603187-2"/>
    </source>
</evidence>
<dbReference type="KEGG" id="kvq:SP68_15705"/>
<dbReference type="GO" id="GO:0004623">
    <property type="term" value="F:phospholipase A2 activity"/>
    <property type="evidence" value="ECO:0007669"/>
    <property type="project" value="UniProtKB-EC"/>
</dbReference>
<keyword evidence="11 20" id="KW-0732">Signal</keyword>
<evidence type="ECO:0000256" key="2">
    <source>
        <dbReference type="ARBA" id="ARBA00001604"/>
    </source>
</evidence>
<feature type="binding site" description="in dimeric form" evidence="19">
    <location>
        <position position="201"/>
    </location>
    <ligand>
        <name>Ca(2+)</name>
        <dbReference type="ChEBI" id="CHEBI:29108"/>
        <label>1</label>
    </ligand>
</feature>
<evidence type="ECO:0000256" key="15">
    <source>
        <dbReference type="ARBA" id="ARBA00023098"/>
    </source>
</evidence>
<feature type="active site" description="Nucleophile" evidence="18">
    <location>
        <position position="161"/>
    </location>
</feature>
<reference evidence="26 31" key="4">
    <citation type="submission" date="2020-08" db="EMBL/GenBank/DDBJ databases">
        <title>Complete genome sequence of Klebsiella pneumoniae KP2757.</title>
        <authorList>
            <person name="Zhang X."/>
        </authorList>
    </citation>
    <scope>NUCLEOTIDE SEQUENCE [LARGE SCALE GENOMIC DNA]</scope>
    <source>
        <strain evidence="26 31">KP2757</strain>
    </source>
</reference>
<dbReference type="Proteomes" id="UP000516181">
    <property type="component" value="Chromosome"/>
</dbReference>
<evidence type="ECO:0000313" key="24">
    <source>
        <dbReference type="EMBL" id="PLM97290.1"/>
    </source>
</evidence>
<feature type="active site" description="Proton acceptor" evidence="18">
    <location>
        <position position="159"/>
    </location>
</feature>
<dbReference type="EMBL" id="UKAS01000020">
    <property type="protein sequence ID" value="SXF97604.1"/>
    <property type="molecule type" value="Genomic_DNA"/>
</dbReference>
<dbReference type="EMBL" id="PIDP01000056">
    <property type="protein sequence ID" value="PLM97290.1"/>
    <property type="molecule type" value="Genomic_DNA"/>
</dbReference>
<reference evidence="23" key="8">
    <citation type="submission" date="2024-01" db="EMBL/GenBank/DDBJ databases">
        <authorList>
            <person name="Macesic N."/>
        </authorList>
    </citation>
    <scope>NUCLEOTIDE SEQUENCE</scope>
    <source>
        <strain evidence="23">CPO071</strain>
    </source>
</reference>
<dbReference type="EC" id="3.1.1.4" evidence="6 20"/>
<dbReference type="PANTHER" id="PTHR40457">
    <property type="entry name" value="PHOSPHOLIPASE A1"/>
    <property type="match status" value="1"/>
</dbReference>
<evidence type="ECO:0000256" key="17">
    <source>
        <dbReference type="ARBA" id="ARBA00023237"/>
    </source>
</evidence>
<comment type="subcellular location">
    <subcellularLocation>
        <location evidence="20">Cell outer membrane</location>
        <topology evidence="20">Multi-pass membrane protein</topology>
    </subcellularLocation>
    <text evidence="20">One of the very few enzymes located there.</text>
</comment>
<dbReference type="CDD" id="cd00541">
    <property type="entry name" value="OMPLA"/>
    <property type="match status" value="1"/>
</dbReference>
<dbReference type="GO" id="GO:0016042">
    <property type="term" value="P:lipid catabolic process"/>
    <property type="evidence" value="ECO:0007669"/>
    <property type="project" value="UniProtKB-KW"/>
</dbReference>
<keyword evidence="15 20" id="KW-0443">Lipid metabolism</keyword>
<keyword evidence="8" id="KW-1134">Transmembrane beta strand</keyword>
<evidence type="ECO:0000313" key="30">
    <source>
        <dbReference type="Proteomes" id="UP000258928"/>
    </source>
</evidence>
<feature type="chain" id="PRO_5015029452" description="Phospholipase A1" evidence="20">
    <location>
        <begin position="21"/>
        <end position="286"/>
    </location>
</feature>
<dbReference type="AlphaFoldDB" id="A0A087FR01"/>
<evidence type="ECO:0000256" key="16">
    <source>
        <dbReference type="ARBA" id="ARBA00023136"/>
    </source>
</evidence>
<evidence type="ECO:0000313" key="29">
    <source>
        <dbReference type="Proteomes" id="UP000234473"/>
    </source>
</evidence>
<dbReference type="GeneID" id="93275677"/>
<reference evidence="23" key="7">
    <citation type="journal article" date="2023" name="Nat. Commun.">
        <title>Genomic dissection of endemic carbapenem resistance reveals metallo-beta-lactamase dissemination through clonal, plasmid and integron transfer.</title>
        <authorList>
            <person name="Macesic N."/>
            <person name="Hawkey J."/>
            <person name="Vezina B."/>
            <person name="Wisniewski J.A."/>
            <person name="Cottingham H."/>
            <person name="Blakeway L.V."/>
            <person name="Harshegyi T."/>
            <person name="Pragastis K."/>
            <person name="Badoordeen G.Z."/>
            <person name="Dennison A."/>
            <person name="Spelman D.W."/>
            <person name="Jenney A.W.J."/>
            <person name="Peleg A.Y."/>
        </authorList>
    </citation>
    <scope>NUCLEOTIDE SEQUENCE</scope>
    <source>
        <strain evidence="23">CPO071</strain>
    </source>
</reference>
<dbReference type="Proteomes" id="UP000234412">
    <property type="component" value="Unassembled WGS sequence"/>
</dbReference>
<evidence type="ECO:0000313" key="22">
    <source>
        <dbReference type="EMBL" id="GKK02556.1"/>
    </source>
</evidence>
<keyword evidence="16" id="KW-0472">Membrane</keyword>
<dbReference type="InterPro" id="IPR036541">
    <property type="entry name" value="PLipase_A1_sf"/>
</dbReference>
<dbReference type="EMBL" id="BQTA01000022">
    <property type="protein sequence ID" value="GKK02556.1"/>
    <property type="molecule type" value="Genomic_DNA"/>
</dbReference>
<evidence type="ECO:0000313" key="26">
    <source>
        <dbReference type="EMBL" id="QNP24625.1"/>
    </source>
</evidence>
<dbReference type="RefSeq" id="WP_002883408.1">
    <property type="nucleotide sequence ID" value="NC_011283.1"/>
</dbReference>
<dbReference type="Proteomes" id="UP001176846">
    <property type="component" value="Unassembled WGS sequence"/>
</dbReference>
<sequence length="286" mass="32600">MRISLACLVALCALPAGVMAQDASVHDKPAVRGSIIANLLQDHDNPFLLYPYESNYLLYTWTSDLNKEAIRSYDWAENARKDEVKFQLSLAFPLWRGILGDNSLLGASYTQKSWWQLSNSKESAPFRETNYEPQLFLGFATDYQFAGWTLRDIEMGYNHDSNGRSDPTSRSWNRLYARLMAQNGNWLVEVKPWYVVGNTDDNPDITKYMGYYRLKVGYQLGEAILSAQGQYNWNTGYGGAELGVSYPITKHVRAYTQIYSGYGESLIDYNFNQTRVGVGLMLNDLF</sequence>
<evidence type="ECO:0000313" key="27">
    <source>
        <dbReference type="EMBL" id="SXF97604.1"/>
    </source>
</evidence>
<dbReference type="PRINTS" id="PR01486">
    <property type="entry name" value="PHPHLIPASEA1"/>
</dbReference>
<dbReference type="Proteomes" id="UP000789617">
    <property type="component" value="Unassembled WGS sequence"/>
</dbReference>
<dbReference type="EMBL" id="PICB01000729">
    <property type="protein sequence ID" value="PLP44763.1"/>
    <property type="molecule type" value="Genomic_DNA"/>
</dbReference>
<dbReference type="Proteomes" id="UP000258928">
    <property type="component" value="Unassembled WGS sequence"/>
</dbReference>
<evidence type="ECO:0000256" key="11">
    <source>
        <dbReference type="ARBA" id="ARBA00022729"/>
    </source>
</evidence>
<dbReference type="FunFam" id="2.40.230.10:FF:000001">
    <property type="entry name" value="Phospholipase A(1)"/>
    <property type="match status" value="1"/>
</dbReference>
<feature type="signal peptide" evidence="20">
    <location>
        <begin position="1"/>
        <end position="20"/>
    </location>
</feature>
<dbReference type="Pfam" id="PF02253">
    <property type="entry name" value="PLA1"/>
    <property type="match status" value="1"/>
</dbReference>
<evidence type="ECO:0000256" key="10">
    <source>
        <dbReference type="ARBA" id="ARBA00022723"/>
    </source>
</evidence>
<dbReference type="SMR" id="A0A087FR01"/>
<dbReference type="KEGG" id="kpe:KPK_5362"/>
<evidence type="ECO:0000256" key="4">
    <source>
        <dbReference type="ARBA" id="ARBA00011702"/>
    </source>
</evidence>
<protein>
    <recommendedName>
        <fullName evidence="7 20">Phospholipase A1</fullName>
        <ecNumber evidence="5 20">3.1.1.32</ecNumber>
        <ecNumber evidence="6 20">3.1.1.4</ecNumber>
    </recommendedName>
    <alternativeName>
        <fullName evidence="20">Phosphatidylcholine 1-acylhydrolase</fullName>
    </alternativeName>
</protein>